<sequence length="127" mass="14625">KIVFKYSQINMTFSYLLSFQCPCSKINTMTLSPDDDPLKAVVAAGVDESPEAGLFDWPKNKLTMNNLPMNKLPMNKVRMNELSMYDQLMNKLQRNKAPMDKLQMNKLPLNKLLMNNLPMNKLPMNKL</sequence>
<dbReference type="AlphaFoldDB" id="A0AAV2QCM8"/>
<evidence type="ECO:0000313" key="1">
    <source>
        <dbReference type="EMBL" id="CAL4080559.1"/>
    </source>
</evidence>
<organism evidence="1 2">
    <name type="scientific">Meganyctiphanes norvegica</name>
    <name type="common">Northern krill</name>
    <name type="synonym">Thysanopoda norvegica</name>
    <dbReference type="NCBI Taxonomy" id="48144"/>
    <lineage>
        <taxon>Eukaryota</taxon>
        <taxon>Metazoa</taxon>
        <taxon>Ecdysozoa</taxon>
        <taxon>Arthropoda</taxon>
        <taxon>Crustacea</taxon>
        <taxon>Multicrustacea</taxon>
        <taxon>Malacostraca</taxon>
        <taxon>Eumalacostraca</taxon>
        <taxon>Eucarida</taxon>
        <taxon>Euphausiacea</taxon>
        <taxon>Euphausiidae</taxon>
        <taxon>Meganyctiphanes</taxon>
    </lineage>
</organism>
<reference evidence="1 2" key="1">
    <citation type="submission" date="2024-05" db="EMBL/GenBank/DDBJ databases">
        <authorList>
            <person name="Wallberg A."/>
        </authorList>
    </citation>
    <scope>NUCLEOTIDE SEQUENCE [LARGE SCALE GENOMIC DNA]</scope>
</reference>
<comment type="caution">
    <text evidence="1">The sequence shown here is derived from an EMBL/GenBank/DDBJ whole genome shotgun (WGS) entry which is preliminary data.</text>
</comment>
<feature type="non-terminal residue" evidence="1">
    <location>
        <position position="1"/>
    </location>
</feature>
<evidence type="ECO:0000313" key="2">
    <source>
        <dbReference type="Proteomes" id="UP001497623"/>
    </source>
</evidence>
<dbReference type="EMBL" id="CAXKWB010005923">
    <property type="protein sequence ID" value="CAL4080559.1"/>
    <property type="molecule type" value="Genomic_DNA"/>
</dbReference>
<proteinExistence type="predicted"/>
<name>A0AAV2QCM8_MEGNR</name>
<gene>
    <name evidence="1" type="ORF">MNOR_LOCUS11316</name>
</gene>
<accession>A0AAV2QCM8</accession>
<protein>
    <submittedName>
        <fullName evidence="1">Uncharacterized protein</fullName>
    </submittedName>
</protein>
<keyword evidence="2" id="KW-1185">Reference proteome</keyword>
<feature type="non-terminal residue" evidence="1">
    <location>
        <position position="127"/>
    </location>
</feature>
<dbReference type="Proteomes" id="UP001497623">
    <property type="component" value="Unassembled WGS sequence"/>
</dbReference>